<dbReference type="RefSeq" id="WP_054988179.1">
    <property type="nucleotide sequence ID" value="NZ_CP092918.1"/>
</dbReference>
<evidence type="ECO:0000313" key="2">
    <source>
        <dbReference type="EMBL" id="KPX40706.1"/>
    </source>
</evidence>
<name>A0A0P9R6B8_9PSED</name>
<organism evidence="2 3">
    <name type="scientific">Pseudomonas syringae pv. helianthi</name>
    <dbReference type="NCBI Taxonomy" id="251654"/>
    <lineage>
        <taxon>Bacteria</taxon>
        <taxon>Pseudomonadati</taxon>
        <taxon>Pseudomonadota</taxon>
        <taxon>Gammaproteobacteria</taxon>
        <taxon>Pseudomonadales</taxon>
        <taxon>Pseudomonadaceae</taxon>
        <taxon>Pseudomonas</taxon>
    </lineage>
</organism>
<proteinExistence type="predicted"/>
<evidence type="ECO:0000259" key="1">
    <source>
        <dbReference type="Pfam" id="PF06056"/>
    </source>
</evidence>
<dbReference type="EMBL" id="LJQM01000236">
    <property type="protein sequence ID" value="KPX40706.1"/>
    <property type="molecule type" value="Genomic_DNA"/>
</dbReference>
<dbReference type="InterPro" id="IPR010332">
    <property type="entry name" value="ATPase_terminase-su_N"/>
</dbReference>
<accession>A0A0P9R6B8</accession>
<reference evidence="2 3" key="1">
    <citation type="submission" date="2015-09" db="EMBL/GenBank/DDBJ databases">
        <title>Genome announcement of multiple Pseudomonas syringae strains.</title>
        <authorList>
            <person name="Thakur S."/>
            <person name="Wang P.W."/>
            <person name="Gong Y."/>
            <person name="Weir B.S."/>
            <person name="Guttman D.S."/>
        </authorList>
    </citation>
    <scope>NUCLEOTIDE SEQUENCE [LARGE SCALE GENOMIC DNA]</scope>
    <source>
        <strain evidence="2 3">ICMP4531</strain>
    </source>
</reference>
<dbReference type="AlphaFoldDB" id="A0A0P9R6B8"/>
<sequence>MARINLPDGTVIIDDSELYPEHQARRMAHEGQTPAEIADELGESVSTVQEWIDEVPYESPEAYWMRRYNAGTHRGAEDE</sequence>
<comment type="caution">
    <text evidence="2">The sequence shown here is derived from an EMBL/GenBank/DDBJ whole genome shotgun (WGS) entry which is preliminary data.</text>
</comment>
<dbReference type="Gene3D" id="1.10.10.60">
    <property type="entry name" value="Homeodomain-like"/>
    <property type="match status" value="1"/>
</dbReference>
<dbReference type="Proteomes" id="UP000050557">
    <property type="component" value="Unassembled WGS sequence"/>
</dbReference>
<gene>
    <name evidence="2" type="ORF">ALO68_04230</name>
</gene>
<evidence type="ECO:0000313" key="3">
    <source>
        <dbReference type="Proteomes" id="UP000050557"/>
    </source>
</evidence>
<dbReference type="PATRIC" id="fig|251654.3.peg.5664"/>
<protein>
    <recommendedName>
        <fullName evidence="1">Terminase ATPase subunit N-terminal domain-containing protein</fullName>
    </recommendedName>
</protein>
<feature type="domain" description="Terminase ATPase subunit N-terminal" evidence="1">
    <location>
        <begin position="20"/>
        <end position="52"/>
    </location>
</feature>
<dbReference type="Pfam" id="PF06056">
    <property type="entry name" value="Terminase_5"/>
    <property type="match status" value="1"/>
</dbReference>